<dbReference type="HAMAP" id="MF_00303">
    <property type="entry name" value="Trigger_factor_Tig"/>
    <property type="match status" value="1"/>
</dbReference>
<dbReference type="NCBIfam" id="TIGR00115">
    <property type="entry name" value="tig"/>
    <property type="match status" value="1"/>
</dbReference>
<evidence type="ECO:0000313" key="16">
    <source>
        <dbReference type="Proteomes" id="UP001626549"/>
    </source>
</evidence>
<accession>A0ABZ0I8J3</accession>
<sequence length="441" mass="48610">MQVSIETTSKLERRLTVGVPAETVDSQVDERLREAVKNVRLPGFRPGKVPLKVMRQRFGPGVRQEVLGEVMSRSFQEAVIQEKLKPAGQPTIEPRNMDAGKDLEYIATFEVFPDVDVVELKDYPVEKPAAEVTGDDVDNIIEVFRKQRGSWEVAERAAVDGDRVNIDFEGTRDGEAFEGGSAEGSDLELGSGQMIPGFEDGVVGMSAGEEKVLSLSFPEDYHAEELKGAAVEFKVTVNKVEEMQLAPLDAELYAAYGLEGDDETEFRAEVEQNMARELRNAVDARVKKQVMDAVVEAYGDLEVPAALISQETDALRNQMFQQFGGAAPEGMDLKSILPDDMFAENAARRVKLGLVLAELIAHYELKADEGALRAAVEEIASTYQDPEEVINWYFGNQEQLAAVESKVLEDKVVERLLESAAISDVECTYQEAIALGQQANQ</sequence>
<dbReference type="Proteomes" id="UP001626549">
    <property type="component" value="Chromosome"/>
</dbReference>
<comment type="subcellular location">
    <subcellularLocation>
        <location evidence="11">Cytoplasm</location>
    </subcellularLocation>
    <text evidence="11">About half TF is bound to the ribosome near the polypeptide exit tunnel while the other half is free in the cytoplasm.</text>
</comment>
<keyword evidence="9 11" id="KW-0131">Cell cycle</keyword>
<evidence type="ECO:0000256" key="3">
    <source>
        <dbReference type="ARBA" id="ARBA00013194"/>
    </source>
</evidence>
<dbReference type="InterPro" id="IPR046357">
    <property type="entry name" value="PPIase_dom_sf"/>
</dbReference>
<dbReference type="PANTHER" id="PTHR30560:SF3">
    <property type="entry name" value="TRIGGER FACTOR-LIKE PROTEIN TIG, CHLOROPLASTIC"/>
    <property type="match status" value="1"/>
</dbReference>
<keyword evidence="8 11" id="KW-0413">Isomerase</keyword>
<dbReference type="PANTHER" id="PTHR30560">
    <property type="entry name" value="TRIGGER FACTOR CHAPERONE AND PEPTIDYL-PROLYL CIS/TRANS ISOMERASE"/>
    <property type="match status" value="1"/>
</dbReference>
<evidence type="ECO:0000256" key="5">
    <source>
        <dbReference type="ARBA" id="ARBA00022618"/>
    </source>
</evidence>
<proteinExistence type="inferred from homology"/>
<evidence type="ECO:0000259" key="14">
    <source>
        <dbReference type="PROSITE" id="PS50059"/>
    </source>
</evidence>
<name>A0ABZ0I8J3_9GAMM</name>
<evidence type="ECO:0000256" key="1">
    <source>
        <dbReference type="ARBA" id="ARBA00000971"/>
    </source>
</evidence>
<organism evidence="15 16">
    <name type="scientific">Congregibacter brevis</name>
    <dbReference type="NCBI Taxonomy" id="3081201"/>
    <lineage>
        <taxon>Bacteria</taxon>
        <taxon>Pseudomonadati</taxon>
        <taxon>Pseudomonadota</taxon>
        <taxon>Gammaproteobacteria</taxon>
        <taxon>Cellvibrionales</taxon>
        <taxon>Halieaceae</taxon>
        <taxon>Congregibacter</taxon>
    </lineage>
</organism>
<evidence type="ECO:0000256" key="13">
    <source>
        <dbReference type="RuleBase" id="RU003914"/>
    </source>
</evidence>
<keyword evidence="5 11" id="KW-0132">Cell division</keyword>
<dbReference type="InterPro" id="IPR037041">
    <property type="entry name" value="Trigger_fac_C_sf"/>
</dbReference>
<evidence type="ECO:0000256" key="8">
    <source>
        <dbReference type="ARBA" id="ARBA00023235"/>
    </source>
</evidence>
<dbReference type="Pfam" id="PF00254">
    <property type="entry name" value="FKBP_C"/>
    <property type="match status" value="1"/>
</dbReference>
<comment type="function">
    <text evidence="11">Involved in protein export. Acts as a chaperone by maintaining the newly synthesized protein in an open conformation. Functions as a peptidyl-prolyl cis-trans isomerase.</text>
</comment>
<evidence type="ECO:0000256" key="2">
    <source>
        <dbReference type="ARBA" id="ARBA00005464"/>
    </source>
</evidence>
<evidence type="ECO:0000256" key="10">
    <source>
        <dbReference type="ARBA" id="ARBA00029986"/>
    </source>
</evidence>
<dbReference type="EMBL" id="CP136865">
    <property type="protein sequence ID" value="WOJ95847.1"/>
    <property type="molecule type" value="Genomic_DNA"/>
</dbReference>
<dbReference type="InterPro" id="IPR001179">
    <property type="entry name" value="PPIase_FKBP_dom"/>
</dbReference>
<dbReference type="PROSITE" id="PS50059">
    <property type="entry name" value="FKBP_PPIASE"/>
    <property type="match status" value="1"/>
</dbReference>
<gene>
    <name evidence="11 15" type="primary">tig</name>
    <name evidence="15" type="ORF">R0137_11400</name>
</gene>
<dbReference type="InterPro" id="IPR008881">
    <property type="entry name" value="Trigger_fac_ribosome-bd_bac"/>
</dbReference>
<feature type="domain" description="PPIase FKBP-type" evidence="14">
    <location>
        <begin position="161"/>
        <end position="246"/>
    </location>
</feature>
<dbReference type="InterPro" id="IPR036611">
    <property type="entry name" value="Trigger_fac_ribosome-bd_sf"/>
</dbReference>
<dbReference type="Gene3D" id="1.10.3120.10">
    <property type="entry name" value="Trigger factor, C-terminal domain"/>
    <property type="match status" value="1"/>
</dbReference>
<dbReference type="InterPro" id="IPR027304">
    <property type="entry name" value="Trigger_fact/SurA_dom_sf"/>
</dbReference>
<evidence type="ECO:0000256" key="4">
    <source>
        <dbReference type="ARBA" id="ARBA00016902"/>
    </source>
</evidence>
<evidence type="ECO:0000256" key="12">
    <source>
        <dbReference type="PROSITE-ProRule" id="PRU00277"/>
    </source>
</evidence>
<dbReference type="Pfam" id="PF05698">
    <property type="entry name" value="Trigger_C"/>
    <property type="match status" value="1"/>
</dbReference>
<dbReference type="RefSeq" id="WP_407326541.1">
    <property type="nucleotide sequence ID" value="NZ_CP136865.1"/>
</dbReference>
<comment type="domain">
    <text evidence="11">Consists of 3 domains; the N-terminus binds the ribosome, the middle domain has PPIase activity, while the C-terminus has intrinsic chaperone activity on its own.</text>
</comment>
<evidence type="ECO:0000256" key="7">
    <source>
        <dbReference type="ARBA" id="ARBA00023186"/>
    </source>
</evidence>
<reference evidence="15 16" key="1">
    <citation type="submission" date="2023-10" db="EMBL/GenBank/DDBJ databases">
        <title>Two novel species belonging to the OM43/NOR5 clade.</title>
        <authorList>
            <person name="Park M."/>
        </authorList>
    </citation>
    <scope>NUCLEOTIDE SEQUENCE [LARGE SCALE GENOMIC DNA]</scope>
    <source>
        <strain evidence="15 16">IMCC45268</strain>
    </source>
</reference>
<keyword evidence="6 11" id="KW-0697">Rotamase</keyword>
<keyword evidence="16" id="KW-1185">Reference proteome</keyword>
<keyword evidence="11" id="KW-0963">Cytoplasm</keyword>
<protein>
    <recommendedName>
        <fullName evidence="4 11">Trigger factor</fullName>
        <shortName evidence="11">TF</shortName>
        <ecNumber evidence="3 11">5.2.1.8</ecNumber>
    </recommendedName>
    <alternativeName>
        <fullName evidence="10 11">PPIase</fullName>
    </alternativeName>
</protein>
<dbReference type="Gene3D" id="3.30.70.1050">
    <property type="entry name" value="Trigger factor ribosome-binding domain"/>
    <property type="match status" value="1"/>
</dbReference>
<dbReference type="SUPFAM" id="SSF109998">
    <property type="entry name" value="Triger factor/SurA peptide-binding domain-like"/>
    <property type="match status" value="1"/>
</dbReference>
<dbReference type="Pfam" id="PF05697">
    <property type="entry name" value="Trigger_N"/>
    <property type="match status" value="1"/>
</dbReference>
<keyword evidence="7 11" id="KW-0143">Chaperone</keyword>
<dbReference type="InterPro" id="IPR008880">
    <property type="entry name" value="Trigger_fac_C"/>
</dbReference>
<evidence type="ECO:0000256" key="6">
    <source>
        <dbReference type="ARBA" id="ARBA00023110"/>
    </source>
</evidence>
<evidence type="ECO:0000313" key="15">
    <source>
        <dbReference type="EMBL" id="WOJ95847.1"/>
    </source>
</evidence>
<dbReference type="Gene3D" id="3.10.50.40">
    <property type="match status" value="1"/>
</dbReference>
<evidence type="ECO:0000256" key="11">
    <source>
        <dbReference type="HAMAP-Rule" id="MF_00303"/>
    </source>
</evidence>
<dbReference type="GO" id="GO:0003755">
    <property type="term" value="F:peptidyl-prolyl cis-trans isomerase activity"/>
    <property type="evidence" value="ECO:0007669"/>
    <property type="project" value="UniProtKB-EC"/>
</dbReference>
<dbReference type="SUPFAM" id="SSF102735">
    <property type="entry name" value="Trigger factor ribosome-binding domain"/>
    <property type="match status" value="1"/>
</dbReference>
<dbReference type="InterPro" id="IPR005215">
    <property type="entry name" value="Trig_fac"/>
</dbReference>
<dbReference type="PIRSF" id="PIRSF003095">
    <property type="entry name" value="Trigger_factor"/>
    <property type="match status" value="1"/>
</dbReference>
<dbReference type="EC" id="5.2.1.8" evidence="3 11"/>
<comment type="similarity">
    <text evidence="2 11 13">Belongs to the FKBP-type PPIase family. Tig subfamily.</text>
</comment>
<evidence type="ECO:0000256" key="9">
    <source>
        <dbReference type="ARBA" id="ARBA00023306"/>
    </source>
</evidence>
<comment type="catalytic activity">
    <reaction evidence="1 11 12">
        <text>[protein]-peptidylproline (omega=180) = [protein]-peptidylproline (omega=0)</text>
        <dbReference type="Rhea" id="RHEA:16237"/>
        <dbReference type="Rhea" id="RHEA-COMP:10747"/>
        <dbReference type="Rhea" id="RHEA-COMP:10748"/>
        <dbReference type="ChEBI" id="CHEBI:83833"/>
        <dbReference type="ChEBI" id="CHEBI:83834"/>
        <dbReference type="EC" id="5.2.1.8"/>
    </reaction>
</comment>
<dbReference type="SUPFAM" id="SSF54534">
    <property type="entry name" value="FKBP-like"/>
    <property type="match status" value="1"/>
</dbReference>